<evidence type="ECO:0000313" key="1">
    <source>
        <dbReference type="EMBL" id="EHO62668.1"/>
    </source>
</evidence>
<accession>H1D0X2</accession>
<dbReference type="STRING" id="742743.HMPREF9453_01260"/>
<protein>
    <submittedName>
        <fullName evidence="1">Uncharacterized protein</fullName>
    </submittedName>
</protein>
<dbReference type="RefSeq" id="WP_008859754.1">
    <property type="nucleotide sequence ID" value="NZ_JH591188.1"/>
</dbReference>
<proteinExistence type="predicted"/>
<dbReference type="PATRIC" id="fig|742743.3.peg.1279"/>
<dbReference type="EMBL" id="ADLT01000045">
    <property type="protein sequence ID" value="EHO62668.1"/>
    <property type="molecule type" value="Genomic_DNA"/>
</dbReference>
<name>H1D0X2_9FIRM</name>
<dbReference type="AlphaFoldDB" id="H1D0X2"/>
<gene>
    <name evidence="1" type="ORF">HMPREF9453_01260</name>
</gene>
<reference evidence="1 2" key="1">
    <citation type="submission" date="2011-11" db="EMBL/GenBank/DDBJ databases">
        <title>The Genome Sequence of Dialister succinatiphilus YIT 11850.</title>
        <authorList>
            <consortium name="The Broad Institute Genome Sequencing Platform"/>
            <person name="Earl A."/>
            <person name="Ward D."/>
            <person name="Feldgarden M."/>
            <person name="Gevers D."/>
            <person name="Morotomi M."/>
            <person name="Young S.K."/>
            <person name="Zeng Q."/>
            <person name="Gargeya S."/>
            <person name="Fitzgerald M."/>
            <person name="Haas B."/>
            <person name="Abouelleil A."/>
            <person name="Alvarado L."/>
            <person name="Arachchi H.M."/>
            <person name="Berlin A."/>
            <person name="Brown A."/>
            <person name="Chapman S.B."/>
            <person name="Dunbar C."/>
            <person name="Gearin G."/>
            <person name="Goldberg J."/>
            <person name="Griggs A."/>
            <person name="Gujja S."/>
            <person name="Heiman D."/>
            <person name="Howarth C."/>
            <person name="Lui A."/>
            <person name="MacDonald P.J.P."/>
            <person name="Montmayeur A."/>
            <person name="Murphy C."/>
            <person name="Neiman D."/>
            <person name="Pearson M."/>
            <person name="Priest M."/>
            <person name="Roberts A."/>
            <person name="Saif S."/>
            <person name="Shea T."/>
            <person name="Sisk P."/>
            <person name="Stolte C."/>
            <person name="Sykes S."/>
            <person name="Wortman J."/>
            <person name="Nusbaum C."/>
            <person name="Birren B."/>
        </authorList>
    </citation>
    <scope>NUCLEOTIDE SEQUENCE [LARGE SCALE GENOMIC DNA]</scope>
    <source>
        <strain evidence="1 2">YIT 11850</strain>
    </source>
</reference>
<evidence type="ECO:0000313" key="2">
    <source>
        <dbReference type="Proteomes" id="UP000003277"/>
    </source>
</evidence>
<dbReference type="HOGENOM" id="CLU_3079273_0_0_9"/>
<dbReference type="Proteomes" id="UP000003277">
    <property type="component" value="Unassembled WGS sequence"/>
</dbReference>
<comment type="caution">
    <text evidence="1">The sequence shown here is derived from an EMBL/GenBank/DDBJ whole genome shotgun (WGS) entry which is preliminary data.</text>
</comment>
<organism evidence="1 2">
    <name type="scientific">Dialister succinatiphilus YIT 11850</name>
    <dbReference type="NCBI Taxonomy" id="742743"/>
    <lineage>
        <taxon>Bacteria</taxon>
        <taxon>Bacillati</taxon>
        <taxon>Bacillota</taxon>
        <taxon>Negativicutes</taxon>
        <taxon>Veillonellales</taxon>
        <taxon>Veillonellaceae</taxon>
        <taxon>Dialister</taxon>
    </lineage>
</organism>
<keyword evidence="2" id="KW-1185">Reference proteome</keyword>
<sequence>MKKPKPTWPGFMDEIEAVKKAPAFTDASFTAFFFQGSGSPKPHSAALLCLPA</sequence>